<dbReference type="PANTHER" id="PTHR13723">
    <property type="entry name" value="ADAMTS A DISINTEGRIN AND METALLOPROTEASE WITH THROMBOSPONDIN MOTIFS PROTEASE"/>
    <property type="match status" value="1"/>
</dbReference>
<dbReference type="Gene3D" id="2.60.120.830">
    <property type="match status" value="1"/>
</dbReference>
<dbReference type="GO" id="GO:0005576">
    <property type="term" value="C:extracellular region"/>
    <property type="evidence" value="ECO:0007669"/>
    <property type="project" value="UniProtKB-SubCell"/>
</dbReference>
<organism evidence="7 8">
    <name type="scientific">Halocaridina rubra</name>
    <name type="common">Hawaiian red shrimp</name>
    <dbReference type="NCBI Taxonomy" id="373956"/>
    <lineage>
        <taxon>Eukaryota</taxon>
        <taxon>Metazoa</taxon>
        <taxon>Ecdysozoa</taxon>
        <taxon>Arthropoda</taxon>
        <taxon>Crustacea</taxon>
        <taxon>Multicrustacea</taxon>
        <taxon>Malacostraca</taxon>
        <taxon>Eumalacostraca</taxon>
        <taxon>Eucarida</taxon>
        <taxon>Decapoda</taxon>
        <taxon>Pleocyemata</taxon>
        <taxon>Caridea</taxon>
        <taxon>Atyoidea</taxon>
        <taxon>Atyidae</taxon>
        <taxon>Halocaridina</taxon>
    </lineage>
</organism>
<proteinExistence type="predicted"/>
<dbReference type="AlphaFoldDB" id="A0AAN8WSY6"/>
<dbReference type="GO" id="GO:0004222">
    <property type="term" value="F:metalloendopeptidase activity"/>
    <property type="evidence" value="ECO:0007669"/>
    <property type="project" value="TreeGrafter"/>
</dbReference>
<dbReference type="GO" id="GO:0031012">
    <property type="term" value="C:extracellular matrix"/>
    <property type="evidence" value="ECO:0007669"/>
    <property type="project" value="TreeGrafter"/>
</dbReference>
<dbReference type="InterPro" id="IPR000884">
    <property type="entry name" value="TSP1_rpt"/>
</dbReference>
<name>A0AAN8WSY6_HALRR</name>
<protein>
    <recommendedName>
        <fullName evidence="6">ADAMTS/ADAMTS-like Spacer 1 domain-containing protein</fullName>
    </recommendedName>
</protein>
<dbReference type="PROSITE" id="PS50092">
    <property type="entry name" value="TSP1"/>
    <property type="match status" value="6"/>
</dbReference>
<dbReference type="Pfam" id="PF05986">
    <property type="entry name" value="ADAMTS_spacer1"/>
    <property type="match status" value="1"/>
</dbReference>
<keyword evidence="8" id="KW-1185">Reference proteome</keyword>
<dbReference type="Proteomes" id="UP001381693">
    <property type="component" value="Unassembled WGS sequence"/>
</dbReference>
<dbReference type="Gene3D" id="2.20.100.10">
    <property type="entry name" value="Thrombospondin type-1 (TSP1) repeat"/>
    <property type="match status" value="5"/>
</dbReference>
<evidence type="ECO:0000256" key="2">
    <source>
        <dbReference type="ARBA" id="ARBA00022525"/>
    </source>
</evidence>
<dbReference type="FunFam" id="2.20.100.10:FF:000005">
    <property type="entry name" value="ADAM metallopeptidase with thrombospondin type 1 motif 9"/>
    <property type="match status" value="3"/>
</dbReference>
<evidence type="ECO:0000256" key="3">
    <source>
        <dbReference type="ARBA" id="ARBA00022729"/>
    </source>
</evidence>
<reference evidence="7 8" key="1">
    <citation type="submission" date="2023-11" db="EMBL/GenBank/DDBJ databases">
        <title>Halocaridina rubra genome assembly.</title>
        <authorList>
            <person name="Smith C."/>
        </authorList>
    </citation>
    <scope>NUCLEOTIDE SEQUENCE [LARGE SCALE GENOMIC DNA]</scope>
    <source>
        <strain evidence="7">EP-1</strain>
        <tissue evidence="7">Whole</tissue>
    </source>
</reference>
<feature type="compositionally biased region" description="Polar residues" evidence="5">
    <location>
        <begin position="172"/>
        <end position="191"/>
    </location>
</feature>
<dbReference type="PANTHER" id="PTHR13723:SF316">
    <property type="entry name" value="LONELY HEART, ISOFORM A"/>
    <property type="match status" value="1"/>
</dbReference>
<keyword evidence="3" id="KW-0732">Signal</keyword>
<evidence type="ECO:0000256" key="5">
    <source>
        <dbReference type="SAM" id="MobiDB-lite"/>
    </source>
</evidence>
<comment type="caution">
    <text evidence="7">The sequence shown here is derived from an EMBL/GenBank/DDBJ whole genome shotgun (WGS) entry which is preliminary data.</text>
</comment>
<comment type="subcellular location">
    <subcellularLocation>
        <location evidence="1">Secreted</location>
    </subcellularLocation>
</comment>
<gene>
    <name evidence="7" type="ORF">SK128_027960</name>
</gene>
<dbReference type="InterPro" id="IPR036383">
    <property type="entry name" value="TSP1_rpt_sf"/>
</dbReference>
<feature type="region of interest" description="Disordered" evidence="5">
    <location>
        <begin position="100"/>
        <end position="191"/>
    </location>
</feature>
<dbReference type="InterPro" id="IPR050439">
    <property type="entry name" value="ADAMTS_ADAMTS-like"/>
</dbReference>
<accession>A0AAN8WSY6</accession>
<dbReference type="Pfam" id="PF19030">
    <property type="entry name" value="TSP1_ADAMTS"/>
    <property type="match status" value="6"/>
</dbReference>
<dbReference type="GO" id="GO:0006508">
    <property type="term" value="P:proteolysis"/>
    <property type="evidence" value="ECO:0007669"/>
    <property type="project" value="TreeGrafter"/>
</dbReference>
<evidence type="ECO:0000256" key="1">
    <source>
        <dbReference type="ARBA" id="ARBA00004613"/>
    </source>
</evidence>
<evidence type="ECO:0000313" key="7">
    <source>
        <dbReference type="EMBL" id="KAK7067818.1"/>
    </source>
</evidence>
<dbReference type="EMBL" id="JAXCGZ010017674">
    <property type="protein sequence ID" value="KAK7067818.1"/>
    <property type="molecule type" value="Genomic_DNA"/>
</dbReference>
<sequence length="604" mass="65708">MFPPEKQEDINTIPDNIVPSFSIRTNRGYIINGNWALIPPGRYMGAGTSFYYSRPHSSSGGEEVITAPGPLISSVDVMIIYQTQNQGVRYEYWHPLGPPFPPPVAPQPQSPHPPPVPPQHTTKLGPPVGRGRQQNRGRLRSPSGLYNVQPAYLAPATNPDGSPGFIPGDYISGTSNTRVRPASGTQGVGSKTIDSSLTSGIDAIGVNRIGSMSDLSSTSGPTWKVWKFTPCSRTCGGGQQETVYICTGVGGTIMSEEMCQAPKPPPETVRCNPRPCPPVWQLGEWSQCSATCGSGIMTRTWACVQDVTPTVTRAVPPSSCPPPTHETMVPLTQQCNLSPCSRWEVTVWSRCSVECGTGVMSRQVTCRVEGQRVPDEQCNAQEKPPKQELCHGHSCAHHTWFYTDWSEECIGGCEDGIQTRRVWCSPGANAVEGECDEKTRPEESRPCARADACAAAWFTGPWMPCSQECGNGTTTREVVCVVFLRGTFRATLDIECNPDTRPVEFQICNPQPCPPHWYYTDWSKCSRTCGRGTQTRSVQCLDYYQRPSVRCSIAQKPTTTKPCNNSPCGSPGIVNQGIGRGSVSSGKSISKFKYKLCITISIAG</sequence>
<dbReference type="SMART" id="SM00209">
    <property type="entry name" value="TSP1"/>
    <property type="match status" value="6"/>
</dbReference>
<feature type="domain" description="ADAMTS/ADAMTS-like Spacer 1" evidence="6">
    <location>
        <begin position="22"/>
        <end position="94"/>
    </location>
</feature>
<keyword evidence="4" id="KW-0677">Repeat</keyword>
<dbReference type="InterPro" id="IPR010294">
    <property type="entry name" value="ADAMTS_spacer1"/>
</dbReference>
<evidence type="ECO:0000313" key="8">
    <source>
        <dbReference type="Proteomes" id="UP001381693"/>
    </source>
</evidence>
<dbReference type="GO" id="GO:0030198">
    <property type="term" value="P:extracellular matrix organization"/>
    <property type="evidence" value="ECO:0007669"/>
    <property type="project" value="TreeGrafter"/>
</dbReference>
<evidence type="ECO:0000256" key="4">
    <source>
        <dbReference type="ARBA" id="ARBA00022737"/>
    </source>
</evidence>
<keyword evidence="2" id="KW-0964">Secreted</keyword>
<evidence type="ECO:0000259" key="6">
    <source>
        <dbReference type="Pfam" id="PF05986"/>
    </source>
</evidence>
<feature type="compositionally biased region" description="Pro residues" evidence="5">
    <location>
        <begin position="100"/>
        <end position="118"/>
    </location>
</feature>
<dbReference type="SUPFAM" id="SSF82895">
    <property type="entry name" value="TSP-1 type 1 repeat"/>
    <property type="match status" value="5"/>
</dbReference>